<dbReference type="PANTHER" id="PTHR21503">
    <property type="entry name" value="F-BOX-CONTAINING HYPOTHETICAL PROTEIN C.ELEGANS"/>
    <property type="match status" value="1"/>
</dbReference>
<sequence>MVVSWLMKLIFSHPLPPSEKPFRLLDLPCVAFKAILEEMDIVVVINLSSLSNRTRCRIQTVRLHIDSLDVQDKPDGHVLNIVRVAELNICRVFFIPLTDNSSQKLGTSSDGLVSTLKYVLNDSEERKAVRDIIAMFRIKSIAWRIRLEDNQTLDMRQLTGLPFHICKKFKLSGGSVDKVCLRFIISRLNANTKLQIYSEIPVDFRCDEALKFSNCLYKDGRWMTTELLMSMRECQSLVLLRTNLKFEDVNHLLHHWADFDTFDELNVQLVDSFIDNTPQELDYLVIDCTTYLMIRKKRRLIERYSEIRQLDSEDIEVERSQIQEEFDSVVAELIGAGVCEFGRELQSAARFDAHYIF</sequence>
<protein>
    <submittedName>
        <fullName evidence="2">FBA_2 domain-containing protein</fullName>
    </submittedName>
</protein>
<dbReference type="WBParaSite" id="Csp11.Scaffold630.g18894.t2">
    <property type="protein sequence ID" value="Csp11.Scaffold630.g18894.t2"/>
    <property type="gene ID" value="Csp11.Scaffold630.g18894"/>
</dbReference>
<evidence type="ECO:0000313" key="1">
    <source>
        <dbReference type="Proteomes" id="UP000095282"/>
    </source>
</evidence>
<organism evidence="1 2">
    <name type="scientific">Caenorhabditis tropicalis</name>
    <dbReference type="NCBI Taxonomy" id="1561998"/>
    <lineage>
        <taxon>Eukaryota</taxon>
        <taxon>Metazoa</taxon>
        <taxon>Ecdysozoa</taxon>
        <taxon>Nematoda</taxon>
        <taxon>Chromadorea</taxon>
        <taxon>Rhabditida</taxon>
        <taxon>Rhabditina</taxon>
        <taxon>Rhabditomorpha</taxon>
        <taxon>Rhabditoidea</taxon>
        <taxon>Rhabditidae</taxon>
        <taxon>Peloderinae</taxon>
        <taxon>Caenorhabditis</taxon>
    </lineage>
</organism>
<keyword evidence="1" id="KW-1185">Reference proteome</keyword>
<evidence type="ECO:0000313" key="2">
    <source>
        <dbReference type="WBParaSite" id="Csp11.Scaffold630.g18894.t2"/>
    </source>
</evidence>
<name>A0A1I7USG8_9PELO</name>
<dbReference type="AlphaFoldDB" id="A0A1I7USG8"/>
<dbReference type="Proteomes" id="UP000095282">
    <property type="component" value="Unplaced"/>
</dbReference>
<accession>A0A1I7USG8</accession>
<reference evidence="2" key="1">
    <citation type="submission" date="2016-11" db="UniProtKB">
        <authorList>
            <consortium name="WormBaseParasite"/>
        </authorList>
    </citation>
    <scope>IDENTIFICATION</scope>
</reference>
<dbReference type="PANTHER" id="PTHR21503:SF8">
    <property type="entry name" value="F-BOX ASSOCIATED DOMAIN-CONTAINING PROTEIN-RELATED"/>
    <property type="match status" value="1"/>
</dbReference>
<proteinExistence type="predicted"/>